<dbReference type="InterPro" id="IPR051045">
    <property type="entry name" value="TonB-dependent_transducer"/>
</dbReference>
<evidence type="ECO:0000256" key="13">
    <source>
        <dbReference type="ARBA" id="ARBA00025849"/>
    </source>
</evidence>
<evidence type="ECO:0000313" key="17">
    <source>
        <dbReference type="EMBL" id="ALV83331.1"/>
    </source>
</evidence>
<dbReference type="EMBL" id="KT884517">
    <property type="protein sequence ID" value="ALV83331.1"/>
    <property type="molecule type" value="Genomic_DNA"/>
</dbReference>
<dbReference type="InterPro" id="IPR003538">
    <property type="entry name" value="TonB"/>
</dbReference>
<evidence type="ECO:0000256" key="11">
    <source>
        <dbReference type="ARBA" id="ARBA00022989"/>
    </source>
</evidence>
<dbReference type="GO" id="GO:0055085">
    <property type="term" value="P:transmembrane transport"/>
    <property type="evidence" value="ECO:0007669"/>
    <property type="project" value="InterPro"/>
</dbReference>
<evidence type="ECO:0000256" key="1">
    <source>
        <dbReference type="ARBA" id="ARBA00004383"/>
    </source>
</evidence>
<evidence type="ECO:0000256" key="3">
    <source>
        <dbReference type="ARBA" id="ARBA00022362"/>
    </source>
</evidence>
<feature type="domain" description="TonB C-terminal" evidence="16">
    <location>
        <begin position="192"/>
        <end position="283"/>
    </location>
</feature>
<dbReference type="PROSITE" id="PS52015">
    <property type="entry name" value="TONB_CTD"/>
    <property type="match status" value="1"/>
</dbReference>
<keyword evidence="4 14" id="KW-0813">Transport</keyword>
<evidence type="ECO:0000256" key="5">
    <source>
        <dbReference type="ARBA" id="ARBA00022475"/>
    </source>
</evidence>
<dbReference type="PANTHER" id="PTHR33446:SF8">
    <property type="entry name" value="PROTEIN TONB"/>
    <property type="match status" value="1"/>
</dbReference>
<evidence type="ECO:0000256" key="7">
    <source>
        <dbReference type="ARBA" id="ARBA00022692"/>
    </source>
</evidence>
<evidence type="ECO:0000256" key="2">
    <source>
        <dbReference type="ARBA" id="ARBA00006555"/>
    </source>
</evidence>
<comment type="subunit">
    <text evidence="13">Homodimer. Forms a complex with the accessory proteins ExbB and ExbD.</text>
</comment>
<protein>
    <recommendedName>
        <fullName evidence="3 14">Protein TonB</fullName>
    </recommendedName>
</protein>
<keyword evidence="10 14" id="KW-0735">Signal-anchor</keyword>
<dbReference type="Pfam" id="PF03544">
    <property type="entry name" value="TonB_C"/>
    <property type="match status" value="1"/>
</dbReference>
<feature type="compositionally biased region" description="Pro residues" evidence="15">
    <location>
        <begin position="100"/>
        <end position="111"/>
    </location>
</feature>
<comment type="similarity">
    <text evidence="2 14">Belongs to the TonB family.</text>
</comment>
<keyword evidence="6 14" id="KW-0997">Cell inner membrane</keyword>
<organism evidence="17">
    <name type="scientific">Enterobacter cloacae</name>
    <dbReference type="NCBI Taxonomy" id="550"/>
    <lineage>
        <taxon>Bacteria</taxon>
        <taxon>Pseudomonadati</taxon>
        <taxon>Pseudomonadota</taxon>
        <taxon>Gammaproteobacteria</taxon>
        <taxon>Enterobacterales</taxon>
        <taxon>Enterobacteriaceae</taxon>
        <taxon>Enterobacter</taxon>
        <taxon>Enterobacter cloacae complex</taxon>
    </lineage>
</organism>
<evidence type="ECO:0000256" key="12">
    <source>
        <dbReference type="ARBA" id="ARBA00023136"/>
    </source>
</evidence>
<feature type="compositionally biased region" description="Low complexity" evidence="15">
    <location>
        <begin position="183"/>
        <end position="197"/>
    </location>
</feature>
<dbReference type="GO" id="GO:0015031">
    <property type="term" value="P:protein transport"/>
    <property type="evidence" value="ECO:0007669"/>
    <property type="project" value="UniProtKB-UniRule"/>
</dbReference>
<keyword evidence="7" id="KW-0812">Transmembrane</keyword>
<reference evidence="17" key="1">
    <citation type="journal article" date="2015" name="J. Clin. Microbiol.">
        <title>Co-Production of KPC-18 and VIM-1 Carbapenemases by Enterobacter cloacae: Implications for Newer beta-Lactam-beta-Lactamase Inhibitor Combinations.</title>
        <authorList>
            <person name="Thomson G.K."/>
            <person name="Snyder J.W."/>
            <person name="McElheny C.L."/>
            <person name="Thomson K.S."/>
            <person name="Doi Y."/>
        </authorList>
    </citation>
    <scope>NUCLEOTIDE SEQUENCE</scope>
    <source>
        <strain evidence="17">G6809</strain>
    </source>
</reference>
<keyword evidence="8" id="KW-0677">Repeat</keyword>
<evidence type="ECO:0000259" key="16">
    <source>
        <dbReference type="PROSITE" id="PS52015"/>
    </source>
</evidence>
<keyword evidence="9 14" id="KW-0653">Protein transport</keyword>
<dbReference type="GO" id="GO:0015891">
    <property type="term" value="P:siderophore transport"/>
    <property type="evidence" value="ECO:0007669"/>
    <property type="project" value="InterPro"/>
</dbReference>
<dbReference type="InterPro" id="IPR049924">
    <property type="entry name" value="TonB_pro-rich"/>
</dbReference>
<evidence type="ECO:0000256" key="15">
    <source>
        <dbReference type="SAM" id="MobiDB-lite"/>
    </source>
</evidence>
<evidence type="ECO:0000256" key="9">
    <source>
        <dbReference type="ARBA" id="ARBA00022927"/>
    </source>
</evidence>
<feature type="compositionally biased region" description="Basic and acidic residues" evidence="15">
    <location>
        <begin position="149"/>
        <end position="163"/>
    </location>
</feature>
<dbReference type="InterPro" id="IPR006260">
    <property type="entry name" value="TonB/TolA_C"/>
</dbReference>
<dbReference type="NCBIfam" id="TIGR01352">
    <property type="entry name" value="tonB_Cterm"/>
    <property type="match status" value="1"/>
</dbReference>
<dbReference type="SUPFAM" id="SSF74653">
    <property type="entry name" value="TolA/TonB C-terminal domain"/>
    <property type="match status" value="1"/>
</dbReference>
<name>A0A0U3THQ0_ENTCL</name>
<proteinExistence type="inferred from homology"/>
<evidence type="ECO:0000256" key="4">
    <source>
        <dbReference type="ARBA" id="ARBA00022448"/>
    </source>
</evidence>
<dbReference type="GO" id="GO:0098797">
    <property type="term" value="C:plasma membrane protein complex"/>
    <property type="evidence" value="ECO:0007669"/>
    <property type="project" value="TreeGrafter"/>
</dbReference>
<keyword evidence="11" id="KW-1133">Transmembrane helix</keyword>
<evidence type="ECO:0000256" key="10">
    <source>
        <dbReference type="ARBA" id="ARBA00022968"/>
    </source>
</evidence>
<dbReference type="PRINTS" id="PR01374">
    <property type="entry name" value="TONBPROTEIN"/>
</dbReference>
<evidence type="ECO:0000256" key="6">
    <source>
        <dbReference type="ARBA" id="ARBA00022519"/>
    </source>
</evidence>
<evidence type="ECO:0000256" key="14">
    <source>
        <dbReference type="RuleBase" id="RU362123"/>
    </source>
</evidence>
<dbReference type="GO" id="GO:0031992">
    <property type="term" value="F:energy transducer activity"/>
    <property type="evidence" value="ECO:0007669"/>
    <property type="project" value="InterPro"/>
</dbReference>
<dbReference type="Gene3D" id="3.30.2420.10">
    <property type="entry name" value="TonB"/>
    <property type="match status" value="1"/>
</dbReference>
<accession>A0A0U3THQ0</accession>
<comment type="function">
    <text evidence="14">Interacts with outer membrane receptor proteins that carry out high-affinity binding and energy dependent uptake into the periplasmic space of specific substrates. It could act to transduce energy from the cytoplasmic membrane to specific energy-requiring processes in the outer membrane, resulting in the release into the periplasm of ligands bound by these outer membrane proteins.</text>
</comment>
<comment type="subcellular location">
    <subcellularLocation>
        <location evidence="1 14">Cell inner membrane</location>
        <topology evidence="1 14">Single-pass membrane protein</topology>
        <orientation evidence="1 14">Periplasmic side</orientation>
    </subcellularLocation>
</comment>
<dbReference type="AlphaFoldDB" id="A0A0U3THQ0"/>
<dbReference type="PANTHER" id="PTHR33446">
    <property type="entry name" value="PROTEIN TONB-RELATED"/>
    <property type="match status" value="1"/>
</dbReference>
<dbReference type="GO" id="GO:0030288">
    <property type="term" value="C:outer membrane-bounded periplasmic space"/>
    <property type="evidence" value="ECO:0007669"/>
    <property type="project" value="InterPro"/>
</dbReference>
<keyword evidence="5 14" id="KW-1003">Cell membrane</keyword>
<feature type="region of interest" description="Disordered" evidence="15">
    <location>
        <begin position="94"/>
        <end position="207"/>
    </location>
</feature>
<sequence>MPLFCPQVRLNCARTKCLIEYDCYLHLKSRFGFLTLMIMTSMTLDLPRRFPWPTLLSVVIHGAVVAGLLYTSVHQVIEMPAPAQPISVTMVSPADLEPPQVAPPPPQPVVEPEPEPEPEPVPEPPKEAPVVIHKPEPKPKPKPKPKPVKKVEERPKREVRPVEPRATQPVENAAPSRPLMNNTTTATKPTVTAPAGPRALSRNQPQYPARAQALRIEGRVRVKFDVTADGRVDNVEILSAQPANMFEREVKSAMRRWRYEAGKPGNGLIVNIVFRLNGGAQME</sequence>
<keyword evidence="12" id="KW-0472">Membrane</keyword>
<evidence type="ECO:0000256" key="8">
    <source>
        <dbReference type="ARBA" id="ARBA00022737"/>
    </source>
</evidence>
<dbReference type="NCBIfam" id="NF008081">
    <property type="entry name" value="PRK10819.1-2"/>
    <property type="match status" value="1"/>
</dbReference>
<dbReference type="InterPro" id="IPR037682">
    <property type="entry name" value="TonB_C"/>
</dbReference>
<dbReference type="Pfam" id="PF16031">
    <property type="entry name" value="TonB_N"/>
    <property type="match status" value="1"/>
</dbReference>